<dbReference type="PROSITE" id="PS50076">
    <property type="entry name" value="DNAJ_2"/>
    <property type="match status" value="1"/>
</dbReference>
<evidence type="ECO:0000313" key="4">
    <source>
        <dbReference type="EMBL" id="KAK7232806.1"/>
    </source>
</evidence>
<keyword evidence="5" id="KW-1185">Reference proteome</keyword>
<organism evidence="4 5">
    <name type="scientific">Aureococcus anophagefferens</name>
    <name type="common">Harmful bloom alga</name>
    <dbReference type="NCBI Taxonomy" id="44056"/>
    <lineage>
        <taxon>Eukaryota</taxon>
        <taxon>Sar</taxon>
        <taxon>Stramenopiles</taxon>
        <taxon>Ochrophyta</taxon>
        <taxon>Pelagophyceae</taxon>
        <taxon>Pelagomonadales</taxon>
        <taxon>Pelagomonadaceae</taxon>
        <taxon>Aureococcus</taxon>
    </lineage>
</organism>
<dbReference type="SUPFAM" id="SSF46565">
    <property type="entry name" value="Chaperone J-domain"/>
    <property type="match status" value="1"/>
</dbReference>
<dbReference type="PANTHER" id="PTHR43096">
    <property type="entry name" value="DNAJ HOMOLOG 1, MITOCHONDRIAL-RELATED"/>
    <property type="match status" value="1"/>
</dbReference>
<evidence type="ECO:0000313" key="5">
    <source>
        <dbReference type="Proteomes" id="UP001363151"/>
    </source>
</evidence>
<dbReference type="InterPro" id="IPR001623">
    <property type="entry name" value="DnaJ_domain"/>
</dbReference>
<comment type="caution">
    <text evidence="4">The sequence shown here is derived from an EMBL/GenBank/DDBJ whole genome shotgun (WGS) entry which is preliminary data.</text>
</comment>
<reference evidence="4 5" key="1">
    <citation type="submission" date="2024-03" db="EMBL/GenBank/DDBJ databases">
        <title>Aureococcus anophagefferens CCMP1851 and Kratosvirus quantuckense: Draft genome of a second virus-susceptible host strain in the model system.</title>
        <authorList>
            <person name="Chase E."/>
            <person name="Truchon A.R."/>
            <person name="Schepens W."/>
            <person name="Wilhelm S.W."/>
        </authorList>
    </citation>
    <scope>NUCLEOTIDE SEQUENCE [LARGE SCALE GENOMIC DNA]</scope>
    <source>
        <strain evidence="4 5">CCMP1851</strain>
    </source>
</reference>
<proteinExistence type="predicted"/>
<accession>A0ABR1FL31</accession>
<feature type="compositionally biased region" description="Basic residues" evidence="2">
    <location>
        <begin position="1"/>
        <end position="18"/>
    </location>
</feature>
<evidence type="ECO:0000256" key="1">
    <source>
        <dbReference type="ARBA" id="ARBA00023186"/>
    </source>
</evidence>
<dbReference type="CDD" id="cd06257">
    <property type="entry name" value="DnaJ"/>
    <property type="match status" value="1"/>
</dbReference>
<protein>
    <submittedName>
        <fullName evidence="4">DnaJ-like protein</fullName>
    </submittedName>
</protein>
<dbReference type="Gene3D" id="1.10.287.110">
    <property type="entry name" value="DnaJ domain"/>
    <property type="match status" value="1"/>
</dbReference>
<dbReference type="PRINTS" id="PR00625">
    <property type="entry name" value="JDOMAIN"/>
</dbReference>
<feature type="region of interest" description="Disordered" evidence="2">
    <location>
        <begin position="1"/>
        <end position="33"/>
    </location>
</feature>
<feature type="domain" description="J" evidence="3">
    <location>
        <begin position="45"/>
        <end position="110"/>
    </location>
</feature>
<dbReference type="InterPro" id="IPR036869">
    <property type="entry name" value="J_dom_sf"/>
</dbReference>
<keyword evidence="1" id="KW-0143">Chaperone</keyword>
<sequence>MRARAATARRRRRGRRRAGACSGVGPDKLDGDRAAREARRARVANHYEVLGVPRDADLAAITKAYKKKALETHPDKNLDDPDAEAKFLKVQEARVILSNKDARALYDLELGDDVDPGG</sequence>
<dbReference type="EMBL" id="JBBJCI010000366">
    <property type="protein sequence ID" value="KAK7232806.1"/>
    <property type="molecule type" value="Genomic_DNA"/>
</dbReference>
<dbReference type="PANTHER" id="PTHR43096:SF52">
    <property type="entry name" value="DNAJ HOMOLOG 1, MITOCHONDRIAL-RELATED"/>
    <property type="match status" value="1"/>
</dbReference>
<evidence type="ECO:0000256" key="2">
    <source>
        <dbReference type="SAM" id="MobiDB-lite"/>
    </source>
</evidence>
<gene>
    <name evidence="4" type="ORF">SO694_000372107</name>
</gene>
<evidence type="ECO:0000259" key="3">
    <source>
        <dbReference type="PROSITE" id="PS50076"/>
    </source>
</evidence>
<dbReference type="Pfam" id="PF00226">
    <property type="entry name" value="DnaJ"/>
    <property type="match status" value="1"/>
</dbReference>
<name>A0ABR1FL31_AURAN</name>
<dbReference type="Proteomes" id="UP001363151">
    <property type="component" value="Unassembled WGS sequence"/>
</dbReference>
<dbReference type="SMART" id="SM00271">
    <property type="entry name" value="DnaJ"/>
    <property type="match status" value="1"/>
</dbReference>